<sequence>MGAKCGKNCKSGRKQQEKEIALMRFVRRLRRIFNKNRVVPFSEPGSVSSVISNATVITRDNKNKSRRLSKEERKFQTALIKPYIDLNSTPLLDVEFNNDDMQGKGGELKEANKKETIIDIKTYYAKFEKDVDELLACTNETPNRSRRPKAAKGVRTCMTVMLAANSNIDIILPGEVFPSLNTSTVSRPQLTAPELPTKEKVYLDNWIEHQNKKDNLKK</sequence>
<dbReference type="AlphaFoldDB" id="A0A8S3V7B5"/>
<gene>
    <name evidence="1" type="ORF">MEDL_65509</name>
</gene>
<evidence type="ECO:0000313" key="1">
    <source>
        <dbReference type="EMBL" id="CAG2253993.1"/>
    </source>
</evidence>
<organism evidence="1 2">
    <name type="scientific">Mytilus edulis</name>
    <name type="common">Blue mussel</name>
    <dbReference type="NCBI Taxonomy" id="6550"/>
    <lineage>
        <taxon>Eukaryota</taxon>
        <taxon>Metazoa</taxon>
        <taxon>Spiralia</taxon>
        <taxon>Lophotrochozoa</taxon>
        <taxon>Mollusca</taxon>
        <taxon>Bivalvia</taxon>
        <taxon>Autobranchia</taxon>
        <taxon>Pteriomorphia</taxon>
        <taxon>Mytilida</taxon>
        <taxon>Mytiloidea</taxon>
        <taxon>Mytilidae</taxon>
        <taxon>Mytilinae</taxon>
        <taxon>Mytilus</taxon>
    </lineage>
</organism>
<comment type="caution">
    <text evidence="1">The sequence shown here is derived from an EMBL/GenBank/DDBJ whole genome shotgun (WGS) entry which is preliminary data.</text>
</comment>
<dbReference type="Proteomes" id="UP000683360">
    <property type="component" value="Unassembled WGS sequence"/>
</dbReference>
<dbReference type="EMBL" id="CAJPWZ010003202">
    <property type="protein sequence ID" value="CAG2253993.1"/>
    <property type="molecule type" value="Genomic_DNA"/>
</dbReference>
<proteinExistence type="predicted"/>
<protein>
    <submittedName>
        <fullName evidence="1">Uncharacterized protein</fullName>
    </submittedName>
</protein>
<name>A0A8S3V7B5_MYTED</name>
<keyword evidence="2" id="KW-1185">Reference proteome</keyword>
<accession>A0A8S3V7B5</accession>
<evidence type="ECO:0000313" key="2">
    <source>
        <dbReference type="Proteomes" id="UP000683360"/>
    </source>
</evidence>
<reference evidence="1" key="1">
    <citation type="submission" date="2021-03" db="EMBL/GenBank/DDBJ databases">
        <authorList>
            <person name="Bekaert M."/>
        </authorList>
    </citation>
    <scope>NUCLEOTIDE SEQUENCE</scope>
</reference>